<dbReference type="EMBL" id="CP096659">
    <property type="protein sequence ID" value="UPV73194.1"/>
    <property type="molecule type" value="Genomic_DNA"/>
</dbReference>
<reference evidence="2 3" key="1">
    <citation type="submission" date="2022-04" db="EMBL/GenBank/DDBJ databases">
        <title>Diverse halophilic archaea isolated from saline environments.</title>
        <authorList>
            <person name="Cui H.-L."/>
        </authorList>
    </citation>
    <scope>NUCLEOTIDE SEQUENCE [LARGE SCALE GENOMIC DNA]</scope>
    <source>
        <strain evidence="2 3">XZYJT49</strain>
    </source>
</reference>
<protein>
    <submittedName>
        <fullName evidence="2">Uncharacterized protein</fullName>
    </submittedName>
</protein>
<feature type="region of interest" description="Disordered" evidence="1">
    <location>
        <begin position="114"/>
        <end position="150"/>
    </location>
</feature>
<feature type="compositionally biased region" description="Acidic residues" evidence="1">
    <location>
        <begin position="178"/>
        <end position="199"/>
    </location>
</feature>
<dbReference type="KEGG" id="halx:M0R89_11610"/>
<evidence type="ECO:0000256" key="1">
    <source>
        <dbReference type="SAM" id="MobiDB-lite"/>
    </source>
</evidence>
<evidence type="ECO:0000313" key="3">
    <source>
        <dbReference type="Proteomes" id="UP000830729"/>
    </source>
</evidence>
<sequence>MTDDDTQPDDEMTEYEVAVIDDRLAEIEDEDKQYSTDEVADDLDIDLDGHRDDTVSAEDIAEATGADLDTIEQCLAAAGDALAGDDEDGGTLDVRSAEEIARKSGADLETVRDEIDAMRRRSGDPGEVTDYRDTRWSDDEGLPRVDAGEAADRLPSAADFEAEIDRAVEIAADRAEKLDDDENLEDVDDLLDDLPDDEE</sequence>
<proteinExistence type="predicted"/>
<dbReference type="Proteomes" id="UP000830729">
    <property type="component" value="Chromosome"/>
</dbReference>
<organism evidence="2 3">
    <name type="scientific">Halorussus limi</name>
    <dbReference type="NCBI Taxonomy" id="2938695"/>
    <lineage>
        <taxon>Archaea</taxon>
        <taxon>Methanobacteriati</taxon>
        <taxon>Methanobacteriota</taxon>
        <taxon>Stenosarchaea group</taxon>
        <taxon>Halobacteria</taxon>
        <taxon>Halobacteriales</taxon>
        <taxon>Haladaptataceae</taxon>
        <taxon>Halorussus</taxon>
    </lineage>
</organism>
<gene>
    <name evidence="2" type="ORF">M0R89_11610</name>
</gene>
<dbReference type="RefSeq" id="WP_248649250.1">
    <property type="nucleotide sequence ID" value="NZ_CP096659.1"/>
</dbReference>
<keyword evidence="3" id="KW-1185">Reference proteome</keyword>
<dbReference type="GeneID" id="72185855"/>
<feature type="region of interest" description="Disordered" evidence="1">
    <location>
        <begin position="175"/>
        <end position="199"/>
    </location>
</feature>
<accession>A0A8U0HRA9</accession>
<dbReference type="AlphaFoldDB" id="A0A8U0HRA9"/>
<name>A0A8U0HRA9_9EURY</name>
<evidence type="ECO:0000313" key="2">
    <source>
        <dbReference type="EMBL" id="UPV73194.1"/>
    </source>
</evidence>